<keyword evidence="1" id="KW-0472">Membrane</keyword>
<evidence type="ECO:0000313" key="2">
    <source>
        <dbReference type="EMBL" id="SUA21429.1"/>
    </source>
</evidence>
<protein>
    <submittedName>
        <fullName evidence="2">Uncharacterized protein</fullName>
    </submittedName>
</protein>
<proteinExistence type="predicted"/>
<dbReference type="AlphaFoldDB" id="A0A378VWA0"/>
<evidence type="ECO:0000256" key="1">
    <source>
        <dbReference type="SAM" id="Phobius"/>
    </source>
</evidence>
<name>A0A378VWA0_NEIGO</name>
<sequence>MIINKFIWAMAVFSAILALVIGSGFTALEYVKEPPAALMLFPRRKPPGSSLGASCRNGIPRAAD</sequence>
<gene>
    <name evidence="2" type="ORF">NCTC11421_01437</name>
</gene>
<reference evidence="2" key="1">
    <citation type="submission" date="2018-06" db="EMBL/GenBank/DDBJ databases">
        <authorList>
            <consortium name="Pathogen Informatics"/>
            <person name="Doyle S."/>
        </authorList>
    </citation>
    <scope>NUCLEOTIDE SEQUENCE [LARGE SCALE GENOMIC DNA]</scope>
    <source>
        <strain evidence="2">NCTC11421</strain>
    </source>
</reference>
<feature type="transmembrane region" description="Helical" evidence="1">
    <location>
        <begin position="6"/>
        <end position="31"/>
    </location>
</feature>
<organism evidence="2">
    <name type="scientific">Neisseria gonorrhoeae</name>
    <dbReference type="NCBI Taxonomy" id="485"/>
    <lineage>
        <taxon>Bacteria</taxon>
        <taxon>Pseudomonadati</taxon>
        <taxon>Pseudomonadota</taxon>
        <taxon>Betaproteobacteria</taxon>
        <taxon>Neisseriales</taxon>
        <taxon>Neisseriaceae</taxon>
        <taxon>Neisseria</taxon>
    </lineage>
</organism>
<keyword evidence="1" id="KW-1133">Transmembrane helix</keyword>
<dbReference type="EMBL" id="UGRI01000001">
    <property type="protein sequence ID" value="SUA21429.1"/>
    <property type="molecule type" value="Genomic_DNA"/>
</dbReference>
<keyword evidence="1" id="KW-0812">Transmembrane</keyword>
<accession>A0A378VWA0</accession>